<protein>
    <recommendedName>
        <fullName evidence="6">Cyclic nucleotide-binding domain-containing protein</fullName>
    </recommendedName>
</protein>
<evidence type="ECO:0000256" key="1">
    <source>
        <dbReference type="ARBA" id="ARBA00004138"/>
    </source>
</evidence>
<accession>A0ABD3NJ51</accession>
<evidence type="ECO:0000256" key="2">
    <source>
        <dbReference type="ARBA" id="ARBA00023054"/>
    </source>
</evidence>
<evidence type="ECO:0000313" key="4">
    <source>
        <dbReference type="EMBL" id="KAL3775981.1"/>
    </source>
</evidence>
<dbReference type="InterPro" id="IPR028172">
    <property type="entry name" value="FT20"/>
</dbReference>
<dbReference type="GO" id="GO:0005929">
    <property type="term" value="C:cilium"/>
    <property type="evidence" value="ECO:0007669"/>
    <property type="project" value="UniProtKB-SubCell"/>
</dbReference>
<keyword evidence="5" id="KW-1185">Reference proteome</keyword>
<proteinExistence type="predicted"/>
<name>A0ABD3NJ51_9STRA</name>
<gene>
    <name evidence="4" type="ORF">ACHAW5_002251</name>
</gene>
<dbReference type="AlphaFoldDB" id="A0ABD3NJ51"/>
<sequence length="86" mass="10080">MGEPLVTIDDEFQLRVLDPEVHERSTRLVADCELFVLKVQEFQAIVESIHADMNRMAKNTERHRLKAIGKRLIREQRHSSNENALR</sequence>
<reference evidence="4 5" key="1">
    <citation type="submission" date="2024-10" db="EMBL/GenBank/DDBJ databases">
        <title>Updated reference genomes for cyclostephanoid diatoms.</title>
        <authorList>
            <person name="Roberts W.R."/>
            <person name="Alverson A.J."/>
        </authorList>
    </citation>
    <scope>NUCLEOTIDE SEQUENCE [LARGE SCALE GENOMIC DNA]</scope>
    <source>
        <strain evidence="4 5">AJA276-08</strain>
    </source>
</reference>
<dbReference type="Proteomes" id="UP001530315">
    <property type="component" value="Unassembled WGS sequence"/>
</dbReference>
<evidence type="ECO:0008006" key="6">
    <source>
        <dbReference type="Google" id="ProtNLM"/>
    </source>
</evidence>
<keyword evidence="3" id="KW-0966">Cell projection</keyword>
<comment type="subcellular location">
    <subcellularLocation>
        <location evidence="1">Cell projection</location>
        <location evidence="1">Cilium</location>
    </subcellularLocation>
</comment>
<keyword evidence="2" id="KW-0175">Coiled coil</keyword>
<dbReference type="PANTHER" id="PTHR31978:SF1">
    <property type="entry name" value="INTRAFLAGELLAR TRANSPORT PROTEIN 20 HOMOLOG"/>
    <property type="match status" value="1"/>
</dbReference>
<evidence type="ECO:0000256" key="3">
    <source>
        <dbReference type="ARBA" id="ARBA00023273"/>
    </source>
</evidence>
<dbReference type="PANTHER" id="PTHR31978">
    <property type="entry name" value="INTRAFLAGELLAR TRANSPORT PROTEIN 20 HOMOLOG"/>
    <property type="match status" value="1"/>
</dbReference>
<organism evidence="4 5">
    <name type="scientific">Stephanodiscus triporus</name>
    <dbReference type="NCBI Taxonomy" id="2934178"/>
    <lineage>
        <taxon>Eukaryota</taxon>
        <taxon>Sar</taxon>
        <taxon>Stramenopiles</taxon>
        <taxon>Ochrophyta</taxon>
        <taxon>Bacillariophyta</taxon>
        <taxon>Coscinodiscophyceae</taxon>
        <taxon>Thalassiosirophycidae</taxon>
        <taxon>Stephanodiscales</taxon>
        <taxon>Stephanodiscaceae</taxon>
        <taxon>Stephanodiscus</taxon>
    </lineage>
</organism>
<comment type="caution">
    <text evidence="4">The sequence shown here is derived from an EMBL/GenBank/DDBJ whole genome shotgun (WGS) entry which is preliminary data.</text>
</comment>
<dbReference type="EMBL" id="JALLAZ020001378">
    <property type="protein sequence ID" value="KAL3775981.1"/>
    <property type="molecule type" value="Genomic_DNA"/>
</dbReference>
<evidence type="ECO:0000313" key="5">
    <source>
        <dbReference type="Proteomes" id="UP001530315"/>
    </source>
</evidence>
<dbReference type="Pfam" id="PF14931">
    <property type="entry name" value="IFT20"/>
    <property type="match status" value="1"/>
</dbReference>